<sequence length="442" mass="49790">MPKLKNVLPNTYVPVLSKKILASVISRLPKSSIVALLLLWPQLKNTQPQLPKDASVSQKEYSRQIRQQAKNMKQQKIKKAQVIDKILYEFWAEGLNLLQLAQIDCQLIVDNPNAYFWVLSTVKDAWDKDVPISLDPSLFLNLMAQQLSDIFMCYIYVCTHPEMPLVIIRIQVFDLLPAHLAGRSRSKADRPHITSHKPYFLAIPMNSPHVIHSPGNDVVSEVVLQVVESSLPRDSRNFLRLERSKSQKAVRSLESMHILKGCSRFANCMGAWTPYADGVADISPLARLEEHSTVKSSLGLDIDDSSEQRREKLANIRFKGTGSGEVVSDRLYDHSKPVKQKKRANEDLEDDRRSRIRTDNKYRSIAPIRYAEFEIQEPLASGDEEPSHVVVKLVGNDVFAGLHELAVEEKANVVDPETLPGWLTGEEGLSCGVVKNGKFSPI</sequence>
<dbReference type="EMBL" id="LT635757">
    <property type="protein sequence ID" value="SGZ50499.1"/>
    <property type="molecule type" value="Genomic_DNA"/>
</dbReference>
<proteinExistence type="predicted"/>
<dbReference type="GO" id="GO:0034080">
    <property type="term" value="P:CENP-A containing chromatin assembly"/>
    <property type="evidence" value="ECO:0007669"/>
    <property type="project" value="InterPro"/>
</dbReference>
<accession>A0A1L0BHB2</accession>
<gene>
    <name evidence="1" type="ORF">SAMEA4029010_CIC11G00000001750</name>
</gene>
<dbReference type="InterPro" id="IPR007902">
    <property type="entry name" value="Chl4/mis15/CENP-N"/>
</dbReference>
<name>A0A1L0BHB2_9ASCO</name>
<dbReference type="OrthoDB" id="6585699at2759"/>
<evidence type="ECO:0000313" key="2">
    <source>
        <dbReference type="Proteomes" id="UP000182334"/>
    </source>
</evidence>
<dbReference type="GO" id="GO:0007059">
    <property type="term" value="P:chromosome segregation"/>
    <property type="evidence" value="ECO:0007669"/>
    <property type="project" value="InterPro"/>
</dbReference>
<reference evidence="1 2" key="1">
    <citation type="submission" date="2016-10" db="EMBL/GenBank/DDBJ databases">
        <authorList>
            <person name="de Groot N.N."/>
        </authorList>
    </citation>
    <scope>NUCLEOTIDE SEQUENCE [LARGE SCALE GENOMIC DNA]</scope>
    <source>
        <strain evidence="1 2">CBS 141442</strain>
    </source>
</reference>
<evidence type="ECO:0000313" key="1">
    <source>
        <dbReference type="EMBL" id="SGZ50499.1"/>
    </source>
</evidence>
<protein>
    <submittedName>
        <fullName evidence="1">CIC11C00000001750</fullName>
    </submittedName>
</protein>
<dbReference type="Gene3D" id="3.10.20.720">
    <property type="match status" value="1"/>
</dbReference>
<dbReference type="STRING" id="45354.A0A1L0BHB2"/>
<dbReference type="AlphaFoldDB" id="A0A1L0BHB2"/>
<dbReference type="Proteomes" id="UP000182334">
    <property type="component" value="Chromosome II"/>
</dbReference>
<organism evidence="1 2">
    <name type="scientific">Sungouiella intermedia</name>
    <dbReference type="NCBI Taxonomy" id="45354"/>
    <lineage>
        <taxon>Eukaryota</taxon>
        <taxon>Fungi</taxon>
        <taxon>Dikarya</taxon>
        <taxon>Ascomycota</taxon>
        <taxon>Saccharomycotina</taxon>
        <taxon>Pichiomycetes</taxon>
        <taxon>Metschnikowiaceae</taxon>
        <taxon>Sungouiella</taxon>
    </lineage>
</organism>
<dbReference type="Pfam" id="PF05238">
    <property type="entry name" value="CENP-N"/>
    <property type="match status" value="1"/>
</dbReference>
<keyword evidence="2" id="KW-1185">Reference proteome</keyword>